<organism evidence="1">
    <name type="scientific">Anopheles triannulatus</name>
    <dbReference type="NCBI Taxonomy" id="58253"/>
    <lineage>
        <taxon>Eukaryota</taxon>
        <taxon>Metazoa</taxon>
        <taxon>Ecdysozoa</taxon>
        <taxon>Arthropoda</taxon>
        <taxon>Hexapoda</taxon>
        <taxon>Insecta</taxon>
        <taxon>Pterygota</taxon>
        <taxon>Neoptera</taxon>
        <taxon>Endopterygota</taxon>
        <taxon>Diptera</taxon>
        <taxon>Nematocera</taxon>
        <taxon>Culicoidea</taxon>
        <taxon>Culicidae</taxon>
        <taxon>Anophelinae</taxon>
        <taxon>Anopheles</taxon>
    </lineage>
</organism>
<sequence length="329" mass="36046">MSGSAVRNRPESWLLLAGWSWLAPANPLEQSRICAEPIINNIISSSRSSSRYILADDTHGTGVLEWSIIVPRKRARIRGISSCRIPGPGATASGAQSSKSISASTTKNNLANAAVATAAAAATMHIPGPKTALKSDLPIPVHLAHGHTHTHTHTMAARWQKQRQHYGARITSPGMPVVLLLPRPSKTQNRRLVRELRNATQEANRENPGYIRITRTGPSRMAVVVVVGYLVAHFPTRGPCAPPPRGRAWARGKQIFYILFRSRPVLKLGNVRELQRNTTSFGMQLQVWPLVWPLVAAARGLDAVSRWIYVGVAEPTPSIHQSFREPKAL</sequence>
<dbReference type="AlphaFoldDB" id="A0A2M4B2J9"/>
<evidence type="ECO:0000313" key="1">
    <source>
        <dbReference type="EMBL" id="MBW47192.1"/>
    </source>
</evidence>
<name>A0A2M4B2J9_9DIPT</name>
<proteinExistence type="predicted"/>
<protein>
    <submittedName>
        <fullName evidence="1">Putative secreted protein</fullName>
    </submittedName>
</protein>
<dbReference type="EMBL" id="GGFK01013871">
    <property type="protein sequence ID" value="MBW47192.1"/>
    <property type="molecule type" value="Transcribed_RNA"/>
</dbReference>
<reference evidence="1" key="1">
    <citation type="submission" date="2018-01" db="EMBL/GenBank/DDBJ databases">
        <title>An insight into the sialome of Amazonian anophelines.</title>
        <authorList>
            <person name="Ribeiro J.M."/>
            <person name="Scarpassa V."/>
            <person name="Calvo E."/>
        </authorList>
    </citation>
    <scope>NUCLEOTIDE SEQUENCE</scope>
    <source>
        <tissue evidence="1">Salivary glands</tissue>
    </source>
</reference>
<accession>A0A2M4B2J9</accession>